<dbReference type="Gene3D" id="3.40.190.10">
    <property type="entry name" value="Periplasmic binding protein-like II"/>
    <property type="match status" value="1"/>
</dbReference>
<dbReference type="PANTHER" id="PTHR30290:SF9">
    <property type="entry name" value="OLIGOPEPTIDE-BINDING PROTEIN APPA"/>
    <property type="match status" value="1"/>
</dbReference>
<feature type="domain" description="Solute-binding protein family 5" evidence="6">
    <location>
        <begin position="83"/>
        <end position="441"/>
    </location>
</feature>
<proteinExistence type="inferred from homology"/>
<accession>A0A3A9VXU2</accession>
<dbReference type="OrthoDB" id="9764591at2"/>
<dbReference type="PIRSF" id="PIRSF002741">
    <property type="entry name" value="MppA"/>
    <property type="match status" value="1"/>
</dbReference>
<dbReference type="Proteomes" id="UP000268652">
    <property type="component" value="Unassembled WGS sequence"/>
</dbReference>
<feature type="chain" id="PRO_5017378318" evidence="5">
    <location>
        <begin position="28"/>
        <end position="536"/>
    </location>
</feature>
<dbReference type="InterPro" id="IPR039424">
    <property type="entry name" value="SBP_5"/>
</dbReference>
<feature type="region of interest" description="Disordered" evidence="4">
    <location>
        <begin position="25"/>
        <end position="46"/>
    </location>
</feature>
<dbReference type="GO" id="GO:1904680">
    <property type="term" value="F:peptide transmembrane transporter activity"/>
    <property type="evidence" value="ECO:0007669"/>
    <property type="project" value="TreeGrafter"/>
</dbReference>
<evidence type="ECO:0000256" key="1">
    <source>
        <dbReference type="ARBA" id="ARBA00005695"/>
    </source>
</evidence>
<comment type="caution">
    <text evidence="7">The sequence shown here is derived from an EMBL/GenBank/DDBJ whole genome shotgun (WGS) entry which is preliminary data.</text>
</comment>
<dbReference type="GO" id="GO:0042597">
    <property type="term" value="C:periplasmic space"/>
    <property type="evidence" value="ECO:0007669"/>
    <property type="project" value="UniProtKB-ARBA"/>
</dbReference>
<name>A0A3A9VXU2_9ACTN</name>
<evidence type="ECO:0000313" key="8">
    <source>
        <dbReference type="EMBL" id="RKN17657.1"/>
    </source>
</evidence>
<dbReference type="GO" id="GO:0043190">
    <property type="term" value="C:ATP-binding cassette (ABC) transporter complex"/>
    <property type="evidence" value="ECO:0007669"/>
    <property type="project" value="InterPro"/>
</dbReference>
<dbReference type="GO" id="GO:0015833">
    <property type="term" value="P:peptide transport"/>
    <property type="evidence" value="ECO:0007669"/>
    <property type="project" value="TreeGrafter"/>
</dbReference>
<dbReference type="InterPro" id="IPR000914">
    <property type="entry name" value="SBP_5_dom"/>
</dbReference>
<dbReference type="Gene3D" id="3.10.105.10">
    <property type="entry name" value="Dipeptide-binding Protein, Domain 3"/>
    <property type="match status" value="1"/>
</dbReference>
<evidence type="ECO:0000259" key="6">
    <source>
        <dbReference type="Pfam" id="PF00496"/>
    </source>
</evidence>
<evidence type="ECO:0000256" key="5">
    <source>
        <dbReference type="SAM" id="SignalP"/>
    </source>
</evidence>
<dbReference type="PANTHER" id="PTHR30290">
    <property type="entry name" value="PERIPLASMIC BINDING COMPONENT OF ABC TRANSPORTER"/>
    <property type="match status" value="1"/>
</dbReference>
<dbReference type="AlphaFoldDB" id="A0A3A9VXU2"/>
<reference evidence="9 10" key="1">
    <citation type="submission" date="2018-09" db="EMBL/GenBank/DDBJ databases">
        <title>Streptomyces sp. nov. DS1-2, an endophytic actinomycete isolated from roots of Dendrobium scabrilingue.</title>
        <authorList>
            <person name="Kuncharoen N."/>
            <person name="Kudo T."/>
            <person name="Ohkuma M."/>
            <person name="Yuki M."/>
            <person name="Tanasupawat S."/>
        </authorList>
    </citation>
    <scope>NUCLEOTIDE SEQUENCE [LARGE SCALE GENOMIC DNA]</scope>
    <source>
        <strain evidence="7 10">AZ1-7</strain>
        <strain evidence="8 9">DS1-2</strain>
    </source>
</reference>
<organism evidence="7 10">
    <name type="scientific">Streptomyces radicis</name>
    <dbReference type="NCBI Taxonomy" id="1750517"/>
    <lineage>
        <taxon>Bacteria</taxon>
        <taxon>Bacillati</taxon>
        <taxon>Actinomycetota</taxon>
        <taxon>Actinomycetes</taxon>
        <taxon>Kitasatosporales</taxon>
        <taxon>Streptomycetaceae</taxon>
        <taxon>Streptomyces</taxon>
    </lineage>
</organism>
<feature type="signal peptide" evidence="5">
    <location>
        <begin position="1"/>
        <end position="27"/>
    </location>
</feature>
<evidence type="ECO:0000256" key="4">
    <source>
        <dbReference type="SAM" id="MobiDB-lite"/>
    </source>
</evidence>
<dbReference type="EMBL" id="RBDY01000022">
    <property type="protein sequence ID" value="RKN17657.1"/>
    <property type="molecule type" value="Genomic_DNA"/>
</dbReference>
<evidence type="ECO:0000313" key="7">
    <source>
        <dbReference type="EMBL" id="RKN05788.1"/>
    </source>
</evidence>
<dbReference type="SUPFAM" id="SSF53850">
    <property type="entry name" value="Periplasmic binding protein-like II"/>
    <property type="match status" value="1"/>
</dbReference>
<comment type="similarity">
    <text evidence="1">Belongs to the bacterial solute-binding protein 5 family.</text>
</comment>
<keyword evidence="9" id="KW-1185">Reference proteome</keyword>
<sequence length="536" mass="57171">MKGRTSRTGIAAAAVATLLAAACSAPSEDGRGDGGGEGGGGEGDSLVIGIANEPDTLSPLLGYGKDGNSKIFDGLLRHDEDLELRPALATALPEVSDDGLTYTFGLRDDVEFSDGSPFTARDVVFTYETILDDGTNNAAKGDLDAVESVTAEGDHTVVFTLSHPYAPFADRTVLPIASAEAAGGQDVNTGPYNTEPIGTGPYVVTGWTRGERITLEANPDHWGGEPEVRRLTMAVIPDDDVRATRLRSGDLDAAVLPPNLAATFEGEDGLVTHHAESADFRAVTLPSDHPVTGDRDIRRALDLAADRELMVDSILQGAGHVAHGPIPTVSPWFAEGTERAHDPEGAAELLDAAGWAPGDDGVRAKDGQRASFTLWYPAGDRLRQEHALAYAGDAEEIGVDITVESGPWEVIDERMAEDAVLSGGGSPADPDFDLYTLLHSSLAGDGYNNMGHYRNPAVDEELENGRRAADQAEREAAYDAVQRELADDPGYTFLTHIDHVYVMADRWDGVSTQIEPHDHGLGHGPWWNVEDWRARP</sequence>
<dbReference type="EMBL" id="RBDX01000024">
    <property type="protein sequence ID" value="RKN05788.1"/>
    <property type="molecule type" value="Genomic_DNA"/>
</dbReference>
<dbReference type="Gene3D" id="3.90.76.10">
    <property type="entry name" value="Dipeptide-binding Protein, Domain 1"/>
    <property type="match status" value="1"/>
</dbReference>
<dbReference type="RefSeq" id="WP_120699195.1">
    <property type="nucleotide sequence ID" value="NZ_RBDX01000024.1"/>
</dbReference>
<dbReference type="InterPro" id="IPR030678">
    <property type="entry name" value="Peptide/Ni-bd"/>
</dbReference>
<dbReference type="Proteomes" id="UP000275024">
    <property type="component" value="Unassembled WGS sequence"/>
</dbReference>
<dbReference type="CDD" id="cd08518">
    <property type="entry name" value="PBP2_NikA_DppA_OppA_like_19"/>
    <property type="match status" value="1"/>
</dbReference>
<keyword evidence="2" id="KW-0813">Transport</keyword>
<evidence type="ECO:0000256" key="2">
    <source>
        <dbReference type="ARBA" id="ARBA00022448"/>
    </source>
</evidence>
<dbReference type="Pfam" id="PF00496">
    <property type="entry name" value="SBP_bac_5"/>
    <property type="match status" value="1"/>
</dbReference>
<dbReference type="PROSITE" id="PS51257">
    <property type="entry name" value="PROKAR_LIPOPROTEIN"/>
    <property type="match status" value="1"/>
</dbReference>
<evidence type="ECO:0000313" key="10">
    <source>
        <dbReference type="Proteomes" id="UP000275024"/>
    </source>
</evidence>
<keyword evidence="3 5" id="KW-0732">Signal</keyword>
<evidence type="ECO:0000313" key="9">
    <source>
        <dbReference type="Proteomes" id="UP000268652"/>
    </source>
</evidence>
<evidence type="ECO:0000256" key="3">
    <source>
        <dbReference type="ARBA" id="ARBA00022729"/>
    </source>
</evidence>
<gene>
    <name evidence="8" type="ORF">D7318_23585</name>
    <name evidence="7" type="ORF">D7319_23945</name>
</gene>
<protein>
    <submittedName>
        <fullName evidence="7">ABC transporter substrate-binding protein</fullName>
    </submittedName>
</protein>